<feature type="compositionally biased region" description="Low complexity" evidence="1">
    <location>
        <begin position="72"/>
        <end position="89"/>
    </location>
</feature>
<feature type="region of interest" description="Disordered" evidence="1">
    <location>
        <begin position="1"/>
        <end position="56"/>
    </location>
</feature>
<dbReference type="PANTHER" id="PTHR33416">
    <property type="entry name" value="NUCLEAR PORE COMPLEX PROTEIN NUP1"/>
    <property type="match status" value="1"/>
</dbReference>
<keyword evidence="3" id="KW-1185">Reference proteome</keyword>
<feature type="compositionally biased region" description="Polar residues" evidence="1">
    <location>
        <begin position="46"/>
        <end position="55"/>
    </location>
</feature>
<feature type="compositionally biased region" description="Basic residues" evidence="1">
    <location>
        <begin position="617"/>
        <end position="635"/>
    </location>
</feature>
<dbReference type="PANTHER" id="PTHR33416:SF37">
    <property type="entry name" value="OS04G0655600 PROTEIN"/>
    <property type="match status" value="1"/>
</dbReference>
<evidence type="ECO:0000256" key="1">
    <source>
        <dbReference type="SAM" id="MobiDB-lite"/>
    </source>
</evidence>
<feature type="compositionally biased region" description="Basic and acidic residues" evidence="1">
    <location>
        <begin position="597"/>
        <end position="608"/>
    </location>
</feature>
<proteinExistence type="predicted"/>
<evidence type="ECO:0000313" key="3">
    <source>
        <dbReference type="Proteomes" id="UP001085076"/>
    </source>
</evidence>
<comment type="caution">
    <text evidence="2">The sequence shown here is derived from an EMBL/GenBank/DDBJ whole genome shotgun (WGS) entry which is preliminary data.</text>
</comment>
<dbReference type="GO" id="GO:0071763">
    <property type="term" value="P:nuclear membrane organization"/>
    <property type="evidence" value="ECO:0007669"/>
    <property type="project" value="TreeGrafter"/>
</dbReference>
<feature type="region of interest" description="Disordered" evidence="1">
    <location>
        <begin position="572"/>
        <end position="635"/>
    </location>
</feature>
<sequence length="635" mass="69159">MASIFRGRRSGEVVDEVDERGAGGKLLRGRRRAAEVSVSPYDRPQRSTAQSQSPRWISGLISGAGKIISSVFGSQSSSPSSSSSSSGYSGKDDASDVSSKELIEQNQEEQNSEVFRNYVEGSLAIVTKSESKLSIEQLLTQETFSRDECDRIMKIIQSRVVDAPSKEVGQYREDENLHKTSGSDIAFQEICQSVDQKMKSKETNQHSTKYVNALSPGYSSLPMHTPDLRATAVKEAKNWFKERKLGSGSKFDLECGPCTLNTDMLQYDIARSGGSPVDVAKTYMRCLPPWQSSPFSGTDFKTPPPYERHLFKDETYHATTNHSLSSSKVLERNYLALGSYNPHVENCNFYLKSTGDVLDIPKSKRDSSERFLEHGNSSILSAADKTGLCLMDWSYDHLKSSVSHAAKTVGCEPGQLDPVDVLFSVENPEVEEPLQMKMQVNTVAASHYSAGQASLPREAGGLSSNAENPLFVANVMPSEEAKHALPSMQINSGLREFLQTNSSQTAKLTSFVEAHSLNDKSHSNGNTQPQNPNGSTEKISANNSSGELNTTLNLVPIRKDVPFANMSEISCEAPTNNPINGSGGGSGSGGGASDLNDGTRMKSIERMLAEPQPNIIRRGKKQVVSRSKRGRGRAS</sequence>
<reference evidence="2" key="2">
    <citation type="journal article" date="2022" name="Hortic Res">
        <title>The genome of Dioscorea zingiberensis sheds light on the biosynthesis, origin and evolution of the medicinally important diosgenin saponins.</title>
        <authorList>
            <person name="Li Y."/>
            <person name="Tan C."/>
            <person name="Li Z."/>
            <person name="Guo J."/>
            <person name="Li S."/>
            <person name="Chen X."/>
            <person name="Wang C."/>
            <person name="Dai X."/>
            <person name="Yang H."/>
            <person name="Song W."/>
            <person name="Hou L."/>
            <person name="Xu J."/>
            <person name="Tong Z."/>
            <person name="Xu A."/>
            <person name="Yuan X."/>
            <person name="Wang W."/>
            <person name="Yang Q."/>
            <person name="Chen L."/>
            <person name="Sun Z."/>
            <person name="Wang K."/>
            <person name="Pan B."/>
            <person name="Chen J."/>
            <person name="Bao Y."/>
            <person name="Liu F."/>
            <person name="Qi X."/>
            <person name="Gang D.R."/>
            <person name="Wen J."/>
            <person name="Li J."/>
        </authorList>
    </citation>
    <scope>NUCLEOTIDE SEQUENCE</scope>
    <source>
        <strain evidence="2">Dzin_1.0</strain>
    </source>
</reference>
<dbReference type="EMBL" id="JAGGNH010000008">
    <property type="protein sequence ID" value="KAJ0965632.1"/>
    <property type="molecule type" value="Genomic_DNA"/>
</dbReference>
<feature type="compositionally biased region" description="Gly residues" evidence="1">
    <location>
        <begin position="581"/>
        <end position="592"/>
    </location>
</feature>
<feature type="region of interest" description="Disordered" evidence="1">
    <location>
        <begin position="72"/>
        <end position="110"/>
    </location>
</feature>
<reference evidence="2" key="1">
    <citation type="submission" date="2021-03" db="EMBL/GenBank/DDBJ databases">
        <authorList>
            <person name="Li Z."/>
            <person name="Yang C."/>
        </authorList>
    </citation>
    <scope>NUCLEOTIDE SEQUENCE</scope>
    <source>
        <strain evidence="2">Dzin_1.0</strain>
        <tissue evidence="2">Leaf</tissue>
    </source>
</reference>
<protein>
    <submittedName>
        <fullName evidence="2">Uncharacterized protein</fullName>
    </submittedName>
</protein>
<dbReference type="Proteomes" id="UP001085076">
    <property type="component" value="Miscellaneous, Linkage group lg08"/>
</dbReference>
<dbReference type="OrthoDB" id="666185at2759"/>
<dbReference type="AlphaFoldDB" id="A0A9D5C2T8"/>
<feature type="compositionally biased region" description="Basic and acidic residues" evidence="1">
    <location>
        <begin position="90"/>
        <end position="103"/>
    </location>
</feature>
<evidence type="ECO:0000313" key="2">
    <source>
        <dbReference type="EMBL" id="KAJ0965632.1"/>
    </source>
</evidence>
<feature type="compositionally biased region" description="Polar residues" evidence="1">
    <location>
        <begin position="523"/>
        <end position="548"/>
    </location>
</feature>
<accession>A0A9D5C2T8</accession>
<name>A0A9D5C2T8_9LILI</name>
<organism evidence="2 3">
    <name type="scientific">Dioscorea zingiberensis</name>
    <dbReference type="NCBI Taxonomy" id="325984"/>
    <lineage>
        <taxon>Eukaryota</taxon>
        <taxon>Viridiplantae</taxon>
        <taxon>Streptophyta</taxon>
        <taxon>Embryophyta</taxon>
        <taxon>Tracheophyta</taxon>
        <taxon>Spermatophyta</taxon>
        <taxon>Magnoliopsida</taxon>
        <taxon>Liliopsida</taxon>
        <taxon>Dioscoreales</taxon>
        <taxon>Dioscoreaceae</taxon>
        <taxon>Dioscorea</taxon>
    </lineage>
</organism>
<gene>
    <name evidence="2" type="ORF">J5N97_026770</name>
</gene>
<feature type="region of interest" description="Disordered" evidence="1">
    <location>
        <begin position="517"/>
        <end position="548"/>
    </location>
</feature>
<dbReference type="GO" id="GO:0005635">
    <property type="term" value="C:nuclear envelope"/>
    <property type="evidence" value="ECO:0007669"/>
    <property type="project" value="TreeGrafter"/>
</dbReference>